<gene>
    <name evidence="1" type="ORF">ERS137941_01468</name>
</gene>
<dbReference type="Proteomes" id="UP000048841">
    <property type="component" value="Unassembled WGS sequence"/>
</dbReference>
<dbReference type="AlphaFoldDB" id="A0A0H5G6Y7"/>
<name>A0A0H5G6Y7_YEREN</name>
<dbReference type="EMBL" id="CGBR01000007">
    <property type="protein sequence ID" value="CFQ59377.1"/>
    <property type="molecule type" value="Genomic_DNA"/>
</dbReference>
<organism evidence="1 2">
    <name type="scientific">Yersinia enterocolitica</name>
    <dbReference type="NCBI Taxonomy" id="630"/>
    <lineage>
        <taxon>Bacteria</taxon>
        <taxon>Pseudomonadati</taxon>
        <taxon>Pseudomonadota</taxon>
        <taxon>Gammaproteobacteria</taxon>
        <taxon>Enterobacterales</taxon>
        <taxon>Yersiniaceae</taxon>
        <taxon>Yersinia</taxon>
    </lineage>
</organism>
<protein>
    <submittedName>
        <fullName evidence="1">Uncharacterized protein</fullName>
    </submittedName>
</protein>
<dbReference type="RefSeq" id="WP_038892443.1">
    <property type="nucleotide sequence ID" value="NZ_CGBR01000007.1"/>
</dbReference>
<accession>A0A0H5G6Y7</accession>
<evidence type="ECO:0000313" key="1">
    <source>
        <dbReference type="EMBL" id="CFQ59377.1"/>
    </source>
</evidence>
<proteinExistence type="predicted"/>
<reference evidence="1 2" key="1">
    <citation type="submission" date="2015-03" db="EMBL/GenBank/DDBJ databases">
        <authorList>
            <person name="Murphy D."/>
        </authorList>
    </citation>
    <scope>NUCLEOTIDE SEQUENCE [LARGE SCALE GENOMIC DNA]</scope>
    <source>
        <strain evidence="1 2">IP26249</strain>
    </source>
</reference>
<sequence>MKTKYNLAQGSVDKVLRAMLVSELMRELLYSKNETPQPHVNSVNIAAVFDCIYEDLDSVLDNEFDRGKNESR</sequence>
<evidence type="ECO:0000313" key="2">
    <source>
        <dbReference type="Proteomes" id="UP000048841"/>
    </source>
</evidence>